<dbReference type="EMBL" id="LUEZ02000052">
    <property type="protein sequence ID" value="RDB22138.1"/>
    <property type="molecule type" value="Genomic_DNA"/>
</dbReference>
<reference evidence="2" key="1">
    <citation type="submission" date="2018-04" db="EMBL/GenBank/DDBJ databases">
        <title>Whole genome sequencing of Hypsizygus marmoreus.</title>
        <authorList>
            <person name="Choi I.-G."/>
            <person name="Min B."/>
            <person name="Kim J.-G."/>
            <person name="Kim S."/>
            <person name="Oh Y.-L."/>
            <person name="Kong W.-S."/>
            <person name="Park H."/>
            <person name="Jeong J."/>
            <person name="Song E.-S."/>
        </authorList>
    </citation>
    <scope>NUCLEOTIDE SEQUENCE [LARGE SCALE GENOMIC DNA]</scope>
    <source>
        <strain evidence="2">51987-8</strain>
    </source>
</reference>
<feature type="chain" id="PRO_5016562824" description="Secreted protein" evidence="1">
    <location>
        <begin position="21"/>
        <end position="70"/>
    </location>
</feature>
<evidence type="ECO:0008006" key="4">
    <source>
        <dbReference type="Google" id="ProtNLM"/>
    </source>
</evidence>
<sequence length="70" mass="7419">MIQCFAISWWLVVPATTGESRQTGSLLAPVNKAGPLAKLLTFAISSSQNASGTRSLRWIIVSLATGSLRS</sequence>
<evidence type="ECO:0000256" key="1">
    <source>
        <dbReference type="SAM" id="SignalP"/>
    </source>
</evidence>
<keyword evidence="1" id="KW-0732">Signal</keyword>
<evidence type="ECO:0000313" key="2">
    <source>
        <dbReference type="EMBL" id="RDB22138.1"/>
    </source>
</evidence>
<comment type="caution">
    <text evidence="2">The sequence shown here is derived from an EMBL/GenBank/DDBJ whole genome shotgun (WGS) entry which is preliminary data.</text>
</comment>
<keyword evidence="3" id="KW-1185">Reference proteome</keyword>
<name>A0A369JJW8_HYPMA</name>
<evidence type="ECO:0000313" key="3">
    <source>
        <dbReference type="Proteomes" id="UP000076154"/>
    </source>
</evidence>
<gene>
    <name evidence="2" type="ORF">Hypma_010756</name>
</gene>
<organism evidence="2 3">
    <name type="scientific">Hypsizygus marmoreus</name>
    <name type="common">White beech mushroom</name>
    <name type="synonym">Agaricus marmoreus</name>
    <dbReference type="NCBI Taxonomy" id="39966"/>
    <lineage>
        <taxon>Eukaryota</taxon>
        <taxon>Fungi</taxon>
        <taxon>Dikarya</taxon>
        <taxon>Basidiomycota</taxon>
        <taxon>Agaricomycotina</taxon>
        <taxon>Agaricomycetes</taxon>
        <taxon>Agaricomycetidae</taxon>
        <taxon>Agaricales</taxon>
        <taxon>Tricholomatineae</taxon>
        <taxon>Lyophyllaceae</taxon>
        <taxon>Hypsizygus</taxon>
    </lineage>
</organism>
<proteinExistence type="predicted"/>
<dbReference type="InParanoid" id="A0A369JJW8"/>
<feature type="signal peptide" evidence="1">
    <location>
        <begin position="1"/>
        <end position="20"/>
    </location>
</feature>
<protein>
    <recommendedName>
        <fullName evidence="4">Secreted protein</fullName>
    </recommendedName>
</protein>
<accession>A0A369JJW8</accession>
<dbReference type="AlphaFoldDB" id="A0A369JJW8"/>
<dbReference type="Proteomes" id="UP000076154">
    <property type="component" value="Unassembled WGS sequence"/>
</dbReference>